<name>A0AAE1UFI5_9EUCA</name>
<organism evidence="10 11">
    <name type="scientific">Petrolisthes manimaculis</name>
    <dbReference type="NCBI Taxonomy" id="1843537"/>
    <lineage>
        <taxon>Eukaryota</taxon>
        <taxon>Metazoa</taxon>
        <taxon>Ecdysozoa</taxon>
        <taxon>Arthropoda</taxon>
        <taxon>Crustacea</taxon>
        <taxon>Multicrustacea</taxon>
        <taxon>Malacostraca</taxon>
        <taxon>Eumalacostraca</taxon>
        <taxon>Eucarida</taxon>
        <taxon>Decapoda</taxon>
        <taxon>Pleocyemata</taxon>
        <taxon>Anomura</taxon>
        <taxon>Galatheoidea</taxon>
        <taxon>Porcellanidae</taxon>
        <taxon>Petrolisthes</taxon>
    </lineage>
</organism>
<evidence type="ECO:0000256" key="6">
    <source>
        <dbReference type="ARBA" id="ARBA00023136"/>
    </source>
</evidence>
<evidence type="ECO:0000256" key="5">
    <source>
        <dbReference type="ARBA" id="ARBA00022989"/>
    </source>
</evidence>
<comment type="subcellular location">
    <subcellularLocation>
        <location evidence="1">Cell membrane</location>
        <topology evidence="1">Multi-pass membrane protein</topology>
    </subcellularLocation>
</comment>
<evidence type="ECO:0000259" key="9">
    <source>
        <dbReference type="PROSITE" id="PS50262"/>
    </source>
</evidence>
<dbReference type="GO" id="GO:0004930">
    <property type="term" value="F:G protein-coupled receptor activity"/>
    <property type="evidence" value="ECO:0007669"/>
    <property type="project" value="InterPro"/>
</dbReference>
<sequence length="466" mass="52056">MNFYVCSRNFQVCTDRWPDEESGNLYFVLANLVMCYLLPLTVISVCYILIWRKVWRRKLPGEQQEGVAMMMQRSKIKVIKMLLVVVILFALSWLPLYAIFARLKLGVVPTETETHIIHMLAPIAQWLGASNSCINPILYAFFNDKFRAGFKAILVSHSCCSPLRLETVTTKSVTSMKAGGTVHAKASSEFSVYSSCSSGSAETRRKSVLVQIPLDNHSGGKATTTTTATSTPVERRRVVGQGQNHSYHLLSQHNRMLKTLRTQHRTGIETPHPPHDPVNWQGSTEGPALGETRLANTIMLLLNGDVTLASSGRIPSPPGLYIHNHRGKHLNGVCQVIRSFMTPWSLLSHGHESTRLTNQSFTRHLSPQFVSQVLDFQIPTSTNIILAANQLEMEHMQSGARNCVTSRPKKLLHRIFIFQASFHQHTHRLSGRSCSDPQMGVKVIVRFFSSKATDEGTAGSQNGRLE</sequence>
<accession>A0AAE1UFI5</accession>
<dbReference type="PANTHER" id="PTHR24241">
    <property type="entry name" value="NEUROPEPTIDE RECEPTOR-RELATED G-PROTEIN COUPLED RECEPTOR"/>
    <property type="match status" value="1"/>
</dbReference>
<dbReference type="PROSITE" id="PS50262">
    <property type="entry name" value="G_PROTEIN_RECEP_F1_2"/>
    <property type="match status" value="1"/>
</dbReference>
<evidence type="ECO:0000256" key="8">
    <source>
        <dbReference type="SAM" id="Phobius"/>
    </source>
</evidence>
<gene>
    <name evidence="10" type="ORF">Pmani_006658</name>
</gene>
<keyword evidence="11" id="KW-1185">Reference proteome</keyword>
<dbReference type="SUPFAM" id="SSF81321">
    <property type="entry name" value="Family A G protein-coupled receptor-like"/>
    <property type="match status" value="1"/>
</dbReference>
<dbReference type="Gene3D" id="1.20.1070.10">
    <property type="entry name" value="Rhodopsin 7-helix transmembrane proteins"/>
    <property type="match status" value="1"/>
</dbReference>
<dbReference type="InterPro" id="IPR017452">
    <property type="entry name" value="GPCR_Rhodpsn_7TM"/>
</dbReference>
<keyword evidence="6 8" id="KW-0472">Membrane</keyword>
<reference evidence="10" key="1">
    <citation type="submission" date="2023-11" db="EMBL/GenBank/DDBJ databases">
        <title>Genome assemblies of two species of porcelain crab, Petrolisthes cinctipes and Petrolisthes manimaculis (Anomura: Porcellanidae).</title>
        <authorList>
            <person name="Angst P."/>
        </authorList>
    </citation>
    <scope>NUCLEOTIDE SEQUENCE</scope>
    <source>
        <strain evidence="10">PB745_02</strain>
        <tissue evidence="10">Gill</tissue>
    </source>
</reference>
<proteinExistence type="inferred from homology"/>
<keyword evidence="4 8" id="KW-0812">Transmembrane</keyword>
<evidence type="ECO:0000256" key="1">
    <source>
        <dbReference type="ARBA" id="ARBA00004651"/>
    </source>
</evidence>
<keyword evidence="5 8" id="KW-1133">Transmembrane helix</keyword>
<dbReference type="GO" id="GO:0032870">
    <property type="term" value="P:cellular response to hormone stimulus"/>
    <property type="evidence" value="ECO:0007669"/>
    <property type="project" value="TreeGrafter"/>
</dbReference>
<feature type="transmembrane region" description="Helical" evidence="8">
    <location>
        <begin position="25"/>
        <end position="50"/>
    </location>
</feature>
<evidence type="ECO:0000256" key="3">
    <source>
        <dbReference type="ARBA" id="ARBA00022475"/>
    </source>
</evidence>
<evidence type="ECO:0000313" key="10">
    <source>
        <dbReference type="EMBL" id="KAK4322593.1"/>
    </source>
</evidence>
<protein>
    <recommendedName>
        <fullName evidence="9">G-protein coupled receptors family 1 profile domain-containing protein</fullName>
    </recommendedName>
</protein>
<dbReference type="PANTHER" id="PTHR24241:SF76">
    <property type="entry name" value="NEUROPEPTIDE SIFAMIDE RECEPTOR"/>
    <property type="match status" value="1"/>
</dbReference>
<dbReference type="GO" id="GO:0042277">
    <property type="term" value="F:peptide binding"/>
    <property type="evidence" value="ECO:0007669"/>
    <property type="project" value="TreeGrafter"/>
</dbReference>
<evidence type="ECO:0000313" key="11">
    <source>
        <dbReference type="Proteomes" id="UP001292094"/>
    </source>
</evidence>
<dbReference type="Pfam" id="PF00001">
    <property type="entry name" value="7tm_1"/>
    <property type="match status" value="1"/>
</dbReference>
<dbReference type="AlphaFoldDB" id="A0AAE1UFI5"/>
<evidence type="ECO:0000256" key="2">
    <source>
        <dbReference type="ARBA" id="ARBA00010663"/>
    </source>
</evidence>
<comment type="similarity">
    <text evidence="2">Belongs to the G-protein coupled receptor 1 family.</text>
</comment>
<keyword evidence="3" id="KW-1003">Cell membrane</keyword>
<dbReference type="EMBL" id="JAWZYT010000507">
    <property type="protein sequence ID" value="KAK4322593.1"/>
    <property type="molecule type" value="Genomic_DNA"/>
</dbReference>
<dbReference type="GO" id="GO:0005886">
    <property type="term" value="C:plasma membrane"/>
    <property type="evidence" value="ECO:0007669"/>
    <property type="project" value="UniProtKB-SubCell"/>
</dbReference>
<dbReference type="InterPro" id="IPR000276">
    <property type="entry name" value="GPCR_Rhodpsn"/>
</dbReference>
<feature type="transmembrane region" description="Helical" evidence="8">
    <location>
        <begin position="78"/>
        <end position="100"/>
    </location>
</feature>
<comment type="caution">
    <text evidence="10">The sequence shown here is derived from an EMBL/GenBank/DDBJ whole genome shotgun (WGS) entry which is preliminary data.</text>
</comment>
<keyword evidence="7" id="KW-0675">Receptor</keyword>
<feature type="domain" description="G-protein coupled receptors family 1 profile" evidence="9">
    <location>
        <begin position="1"/>
        <end position="139"/>
    </location>
</feature>
<evidence type="ECO:0000256" key="4">
    <source>
        <dbReference type="ARBA" id="ARBA00022692"/>
    </source>
</evidence>
<evidence type="ECO:0000256" key="7">
    <source>
        <dbReference type="ARBA" id="ARBA00023170"/>
    </source>
</evidence>
<dbReference type="Proteomes" id="UP001292094">
    <property type="component" value="Unassembled WGS sequence"/>
</dbReference>
<dbReference type="PRINTS" id="PR00237">
    <property type="entry name" value="GPCRRHODOPSN"/>
</dbReference>